<reference evidence="5 6" key="1">
    <citation type="submission" date="2016-09" db="EMBL/GenBank/DDBJ databases">
        <title>Draft genome sequence of the soil isolate, Lysinibacillus fusiformis M5, a potential hypoxanthine producer.</title>
        <authorList>
            <person name="Gallegos-Monterrosa R."/>
            <person name="Maroti G."/>
            <person name="Balint B."/>
            <person name="Kovacs A.T."/>
        </authorList>
    </citation>
    <scope>NUCLEOTIDE SEQUENCE [LARGE SCALE GENOMIC DNA]</scope>
    <source>
        <strain evidence="5 6">M5</strain>
    </source>
</reference>
<comment type="similarity">
    <text evidence="1">Belongs to the peptidase U62 family.</text>
</comment>
<name>A0A1E4R5D0_9BACI</name>
<protein>
    <submittedName>
        <fullName evidence="5">Peptidase U62</fullName>
    </submittedName>
</protein>
<dbReference type="PANTHER" id="PTHR43421:SF1">
    <property type="entry name" value="METALLOPROTEASE PMBA"/>
    <property type="match status" value="1"/>
</dbReference>
<evidence type="ECO:0000313" key="6">
    <source>
        <dbReference type="Proteomes" id="UP000094784"/>
    </source>
</evidence>
<dbReference type="InterPro" id="IPR035068">
    <property type="entry name" value="TldD/PmbA_N"/>
</dbReference>
<evidence type="ECO:0000259" key="2">
    <source>
        <dbReference type="Pfam" id="PF01523"/>
    </source>
</evidence>
<dbReference type="EMBL" id="MECQ01000001">
    <property type="protein sequence ID" value="ODV55667.1"/>
    <property type="molecule type" value="Genomic_DNA"/>
</dbReference>
<dbReference type="AlphaFoldDB" id="A0A1E4R5D0"/>
<dbReference type="Gene3D" id="3.30.2290.10">
    <property type="entry name" value="PmbA/TldD superfamily"/>
    <property type="match status" value="1"/>
</dbReference>
<gene>
    <name evidence="5" type="ORF">BG258_07015</name>
</gene>
<feature type="domain" description="Metalloprotease TldD/E N-terminal" evidence="2">
    <location>
        <begin position="22"/>
        <end position="86"/>
    </location>
</feature>
<dbReference type="InterPro" id="IPR036059">
    <property type="entry name" value="TldD/PmbA_sf"/>
</dbReference>
<dbReference type="SUPFAM" id="SSF111283">
    <property type="entry name" value="Putative modulator of DNA gyrase, PmbA/TldD"/>
    <property type="match status" value="1"/>
</dbReference>
<comment type="caution">
    <text evidence="5">The sequence shown here is derived from an EMBL/GenBank/DDBJ whole genome shotgun (WGS) entry which is preliminary data.</text>
</comment>
<dbReference type="GO" id="GO:0005829">
    <property type="term" value="C:cytosol"/>
    <property type="evidence" value="ECO:0007669"/>
    <property type="project" value="TreeGrafter"/>
</dbReference>
<evidence type="ECO:0000259" key="3">
    <source>
        <dbReference type="Pfam" id="PF19289"/>
    </source>
</evidence>
<dbReference type="RefSeq" id="WP_069480727.1">
    <property type="nucleotide sequence ID" value="NZ_KV766182.1"/>
</dbReference>
<evidence type="ECO:0000259" key="4">
    <source>
        <dbReference type="Pfam" id="PF19290"/>
    </source>
</evidence>
<feature type="domain" description="Metalloprotease TldD/E central" evidence="4">
    <location>
        <begin position="113"/>
        <end position="218"/>
    </location>
</feature>
<dbReference type="InterPro" id="IPR047657">
    <property type="entry name" value="PmbA"/>
</dbReference>
<dbReference type="GO" id="GO:0006508">
    <property type="term" value="P:proteolysis"/>
    <property type="evidence" value="ECO:0007669"/>
    <property type="project" value="InterPro"/>
</dbReference>
<dbReference type="Proteomes" id="UP000094784">
    <property type="component" value="Unassembled WGS sequence"/>
</dbReference>
<proteinExistence type="inferred from homology"/>
<dbReference type="InterPro" id="IPR045569">
    <property type="entry name" value="Metalloprtase-TldD/E_C"/>
</dbReference>
<evidence type="ECO:0000256" key="1">
    <source>
        <dbReference type="ARBA" id="ARBA00005836"/>
    </source>
</evidence>
<dbReference type="PANTHER" id="PTHR43421">
    <property type="entry name" value="METALLOPROTEASE PMBA"/>
    <property type="match status" value="1"/>
</dbReference>
<organism evidence="5 6">
    <name type="scientific">Lysinibacillus fusiformis</name>
    <dbReference type="NCBI Taxonomy" id="28031"/>
    <lineage>
        <taxon>Bacteria</taxon>
        <taxon>Bacillati</taxon>
        <taxon>Bacillota</taxon>
        <taxon>Bacilli</taxon>
        <taxon>Bacillales</taxon>
        <taxon>Bacillaceae</taxon>
        <taxon>Lysinibacillus</taxon>
    </lineage>
</organism>
<dbReference type="Pfam" id="PF01523">
    <property type="entry name" value="PmbA_TldD_1st"/>
    <property type="match status" value="1"/>
</dbReference>
<dbReference type="InterPro" id="IPR045570">
    <property type="entry name" value="Metalloprtase-TldD/E_cen_dom"/>
</dbReference>
<dbReference type="OrthoDB" id="9803618at2"/>
<feature type="domain" description="Metalloprotease TldD/E C-terminal" evidence="3">
    <location>
        <begin position="226"/>
        <end position="445"/>
    </location>
</feature>
<evidence type="ECO:0000313" key="5">
    <source>
        <dbReference type="EMBL" id="ODV55667.1"/>
    </source>
</evidence>
<dbReference type="Pfam" id="PF19290">
    <property type="entry name" value="PmbA_TldD_2nd"/>
    <property type="match status" value="1"/>
</dbReference>
<dbReference type="Pfam" id="PF19289">
    <property type="entry name" value="PmbA_TldD_3rd"/>
    <property type="match status" value="1"/>
</dbReference>
<accession>A0A1E4R5D0</accession>
<dbReference type="GO" id="GO:0008237">
    <property type="term" value="F:metallopeptidase activity"/>
    <property type="evidence" value="ECO:0007669"/>
    <property type="project" value="InterPro"/>
</dbReference>
<dbReference type="InterPro" id="IPR002510">
    <property type="entry name" value="Metalloprtase-TldD/E_N"/>
</dbReference>
<sequence length="447" mass="49209">MNIAKYQEKLLDKAREAGFIEAEVYYEQNKSIRCMLYKGEIDSYETSEDGGLSLRGLYNGKMGYSYTEKLDDDSIPFLINSAKANANILDEDEGIAIFDGSSEYPSYEYYNEELETIGIPEKIELLRSIEEKIRAYDSRIIALDYCFLQEYTAERSLVNSKNLALTHKENGFVIFLSTVVKEGEEMKTGHYLKMTRDFHSLQADAIAKEAAEEALANLGEKSIPGGKYPIILRSDASASLLETFMPILSAENAQKDQSLLKGKVGQKVASGAVTLLSTPFHPAALSGASFDGEGVATKEQEIILEGTLQTLLHNRKTAKKDNCETTGHAHKDSYKGALTIAPQILYISSGEKTLDRLIHSVSNGVFITQLSGLHSGTNTVTGDFSVAAKGFHIENGKIASPVKQMTIAGNFFEFLHDIKETSSELYFLPKGYGSSSLLVKELSVTVE</sequence>